<evidence type="ECO:0000259" key="2">
    <source>
        <dbReference type="Pfam" id="PF01575"/>
    </source>
</evidence>
<dbReference type="GO" id="GO:0006633">
    <property type="term" value="P:fatty acid biosynthetic process"/>
    <property type="evidence" value="ECO:0007669"/>
    <property type="project" value="TreeGrafter"/>
</dbReference>
<protein>
    <submittedName>
        <fullName evidence="3">MaoC family dehydratase</fullName>
    </submittedName>
</protein>
<dbReference type="RefSeq" id="WP_148063343.1">
    <property type="nucleotide sequence ID" value="NZ_VRYZ01000002.1"/>
</dbReference>
<dbReference type="InterPro" id="IPR029069">
    <property type="entry name" value="HotDog_dom_sf"/>
</dbReference>
<name>A0A5C8ZY59_9GAMM</name>
<dbReference type="PANTHER" id="PTHR43437">
    <property type="entry name" value="HYDROXYACYL-THIOESTER DEHYDRATASE TYPE 2, MITOCHONDRIAL-RELATED"/>
    <property type="match status" value="1"/>
</dbReference>
<dbReference type="AlphaFoldDB" id="A0A5C8ZY59"/>
<dbReference type="CDD" id="cd03449">
    <property type="entry name" value="R_hydratase"/>
    <property type="match status" value="1"/>
</dbReference>
<dbReference type="OrthoDB" id="9774179at2"/>
<dbReference type="GO" id="GO:0019171">
    <property type="term" value="F:(3R)-hydroxyacyl-[acyl-carrier-protein] dehydratase activity"/>
    <property type="evidence" value="ECO:0007669"/>
    <property type="project" value="TreeGrafter"/>
</dbReference>
<gene>
    <name evidence="3" type="ORF">FVW59_06130</name>
</gene>
<sequence length="158" mass="17150">MSTRTNYTFDELSIGQSARYQRRIDMRHIQLFAAACGDTNPVHLDAAFAAGTPFGEPIAHGMLTGALVSAALALELPGPGTVYLGQSLRFRAPVKVGDTLTVELVVSELRERRQWVSLDCTVRNQHDKIVASGSAEVMAPAEKATLDLPPEPRFSLDD</sequence>
<proteinExistence type="predicted"/>
<dbReference type="Proteomes" id="UP000321933">
    <property type="component" value="Unassembled WGS sequence"/>
</dbReference>
<dbReference type="PANTHER" id="PTHR43437:SF3">
    <property type="entry name" value="HYDROXYACYL-THIOESTER DEHYDRATASE TYPE 2, MITOCHONDRIAL"/>
    <property type="match status" value="1"/>
</dbReference>
<organism evidence="3 4">
    <name type="scientific">Parahaliea aestuarii</name>
    <dbReference type="NCBI Taxonomy" id="1852021"/>
    <lineage>
        <taxon>Bacteria</taxon>
        <taxon>Pseudomonadati</taxon>
        <taxon>Pseudomonadota</taxon>
        <taxon>Gammaproteobacteria</taxon>
        <taxon>Cellvibrionales</taxon>
        <taxon>Halieaceae</taxon>
        <taxon>Parahaliea</taxon>
    </lineage>
</organism>
<accession>A0A5C8ZY59</accession>
<dbReference type="InterPro" id="IPR002539">
    <property type="entry name" value="MaoC-like_dom"/>
</dbReference>
<dbReference type="Gene3D" id="3.10.129.10">
    <property type="entry name" value="Hotdog Thioesterase"/>
    <property type="match status" value="1"/>
</dbReference>
<dbReference type="Pfam" id="PF01575">
    <property type="entry name" value="MaoC_dehydratas"/>
    <property type="match status" value="1"/>
</dbReference>
<dbReference type="InterPro" id="IPR050965">
    <property type="entry name" value="UPF0336/Enoyl-CoA_hydratase"/>
</dbReference>
<keyword evidence="4" id="KW-1185">Reference proteome</keyword>
<evidence type="ECO:0000313" key="3">
    <source>
        <dbReference type="EMBL" id="TXS93408.1"/>
    </source>
</evidence>
<reference evidence="3 4" key="1">
    <citation type="submission" date="2019-08" db="EMBL/GenBank/DDBJ databases">
        <title>Parahaliea maris sp. nov., isolated from the surface seawater.</title>
        <authorList>
            <person name="Liu Y."/>
        </authorList>
    </citation>
    <scope>NUCLEOTIDE SEQUENCE [LARGE SCALE GENOMIC DNA]</scope>
    <source>
        <strain evidence="3 4">S2-26</strain>
    </source>
</reference>
<dbReference type="FunFam" id="3.10.129.10:FF:000042">
    <property type="entry name" value="MaoC domain protein dehydratase"/>
    <property type="match status" value="1"/>
</dbReference>
<dbReference type="SUPFAM" id="SSF54637">
    <property type="entry name" value="Thioesterase/thiol ester dehydrase-isomerase"/>
    <property type="match status" value="1"/>
</dbReference>
<evidence type="ECO:0000256" key="1">
    <source>
        <dbReference type="ARBA" id="ARBA00023239"/>
    </source>
</evidence>
<evidence type="ECO:0000313" key="4">
    <source>
        <dbReference type="Proteomes" id="UP000321933"/>
    </source>
</evidence>
<keyword evidence="1" id="KW-0456">Lyase</keyword>
<feature type="domain" description="MaoC-like" evidence="2">
    <location>
        <begin position="18"/>
        <end position="118"/>
    </location>
</feature>
<comment type="caution">
    <text evidence="3">The sequence shown here is derived from an EMBL/GenBank/DDBJ whole genome shotgun (WGS) entry which is preliminary data.</text>
</comment>
<dbReference type="EMBL" id="VRYZ01000002">
    <property type="protein sequence ID" value="TXS93408.1"/>
    <property type="molecule type" value="Genomic_DNA"/>
</dbReference>